<dbReference type="EMBL" id="LAZR01029768">
    <property type="protein sequence ID" value="KKL58583.1"/>
    <property type="molecule type" value="Genomic_DNA"/>
</dbReference>
<sequence length="177" mass="19294">MALAMKANSETYSTLPAPPPELSPLPIGTHTADLTTTDLGRLGPASTPRKKSTMTLRDSHHHIARLMAQGIRTFEIAALTNFSAGRISQLRSDPAMLGLIAEYREDVDLAHHAAIQAVAERVGLLAGDTMREVHKRLDEDPSAMRDANLLKLLTITLDRSGHGPTSKHDIRTIHVTR</sequence>
<organism evidence="2">
    <name type="scientific">marine sediment metagenome</name>
    <dbReference type="NCBI Taxonomy" id="412755"/>
    <lineage>
        <taxon>unclassified sequences</taxon>
        <taxon>metagenomes</taxon>
        <taxon>ecological metagenomes</taxon>
    </lineage>
</organism>
<gene>
    <name evidence="2" type="ORF">LCGC14_2223890</name>
</gene>
<feature type="non-terminal residue" evidence="2">
    <location>
        <position position="177"/>
    </location>
</feature>
<reference evidence="2" key="1">
    <citation type="journal article" date="2015" name="Nature">
        <title>Complex archaea that bridge the gap between prokaryotes and eukaryotes.</title>
        <authorList>
            <person name="Spang A."/>
            <person name="Saw J.H."/>
            <person name="Jorgensen S.L."/>
            <person name="Zaremba-Niedzwiedzka K."/>
            <person name="Martijn J."/>
            <person name="Lind A.E."/>
            <person name="van Eijk R."/>
            <person name="Schleper C."/>
            <person name="Guy L."/>
            <person name="Ettema T.J."/>
        </authorList>
    </citation>
    <scope>NUCLEOTIDE SEQUENCE</scope>
</reference>
<comment type="caution">
    <text evidence="2">The sequence shown here is derived from an EMBL/GenBank/DDBJ whole genome shotgun (WGS) entry which is preliminary data.</text>
</comment>
<evidence type="ECO:0000256" key="1">
    <source>
        <dbReference type="SAM" id="MobiDB-lite"/>
    </source>
</evidence>
<name>A0A0F9DA76_9ZZZZ</name>
<proteinExistence type="predicted"/>
<protein>
    <submittedName>
        <fullName evidence="2">Uncharacterized protein</fullName>
    </submittedName>
</protein>
<feature type="region of interest" description="Disordered" evidence="1">
    <location>
        <begin position="1"/>
        <end position="55"/>
    </location>
</feature>
<dbReference type="AlphaFoldDB" id="A0A0F9DA76"/>
<evidence type="ECO:0000313" key="2">
    <source>
        <dbReference type="EMBL" id="KKL58583.1"/>
    </source>
</evidence>
<accession>A0A0F9DA76</accession>